<reference evidence="2 3" key="1">
    <citation type="journal article" date="2021" name="Sci. Rep.">
        <title>The distribution of antibiotic resistance genes in chicken gut microbiota commensals.</title>
        <authorList>
            <person name="Juricova H."/>
            <person name="Matiasovicova J."/>
            <person name="Kubasova T."/>
            <person name="Cejkova D."/>
            <person name="Rychlik I."/>
        </authorList>
    </citation>
    <scope>NUCLEOTIDE SEQUENCE [LARGE SCALE GENOMIC DNA]</scope>
    <source>
        <strain evidence="2 3">An562</strain>
    </source>
</reference>
<feature type="transmembrane region" description="Helical" evidence="1">
    <location>
        <begin position="80"/>
        <end position="97"/>
    </location>
</feature>
<feature type="transmembrane region" description="Helical" evidence="1">
    <location>
        <begin position="171"/>
        <end position="190"/>
    </location>
</feature>
<feature type="transmembrane region" description="Helical" evidence="1">
    <location>
        <begin position="376"/>
        <end position="398"/>
    </location>
</feature>
<dbReference type="EMBL" id="JACJKX010000008">
    <property type="protein sequence ID" value="MBM6928749.1"/>
    <property type="molecule type" value="Genomic_DNA"/>
</dbReference>
<evidence type="ECO:0000313" key="3">
    <source>
        <dbReference type="Proteomes" id="UP000777002"/>
    </source>
</evidence>
<organism evidence="2 3">
    <name type="scientific">Parasutterella secunda</name>
    <dbReference type="NCBI Taxonomy" id="626947"/>
    <lineage>
        <taxon>Bacteria</taxon>
        <taxon>Pseudomonadati</taxon>
        <taxon>Pseudomonadota</taxon>
        <taxon>Betaproteobacteria</taxon>
        <taxon>Burkholderiales</taxon>
        <taxon>Sutterellaceae</taxon>
        <taxon>Parasutterella</taxon>
    </lineage>
</organism>
<feature type="transmembrane region" description="Helical" evidence="1">
    <location>
        <begin position="292"/>
        <end position="316"/>
    </location>
</feature>
<keyword evidence="1" id="KW-0472">Membrane</keyword>
<dbReference type="Proteomes" id="UP000777002">
    <property type="component" value="Unassembled WGS sequence"/>
</dbReference>
<evidence type="ECO:0000313" key="2">
    <source>
        <dbReference type="EMBL" id="MBM6928749.1"/>
    </source>
</evidence>
<feature type="transmembrane region" description="Helical" evidence="1">
    <location>
        <begin position="239"/>
        <end position="266"/>
    </location>
</feature>
<feature type="transmembrane region" description="Helical" evidence="1">
    <location>
        <begin position="145"/>
        <end position="166"/>
    </location>
</feature>
<feature type="transmembrane region" description="Helical" evidence="1">
    <location>
        <begin position="328"/>
        <end position="345"/>
    </location>
</feature>
<feature type="transmembrane region" description="Helical" evidence="1">
    <location>
        <begin position="351"/>
        <end position="369"/>
    </location>
</feature>
<gene>
    <name evidence="2" type="ORF">H5985_05630</name>
</gene>
<keyword evidence="1" id="KW-0812">Transmembrane</keyword>
<accession>A0ABS2GUW7</accession>
<keyword evidence="1" id="KW-1133">Transmembrane helix</keyword>
<feature type="transmembrane region" description="Helical" evidence="1">
    <location>
        <begin position="104"/>
        <end position="125"/>
    </location>
</feature>
<evidence type="ECO:0000256" key="1">
    <source>
        <dbReference type="SAM" id="Phobius"/>
    </source>
</evidence>
<sequence length="572" mass="63936">MFEERPSPIVASAASARKLPRMALLALLIIFIIPGLLSRDFWSSYELTEFALVQSMLQSDAAGWLLPTLGGTEYVTDGPLTIWISALFAKLFGFLFSEGSASRLSVLVWFSIASSSIWYGTWYLARRAEAQPVVLAFGGQASPIDYGRVVADAALLMFVATFGLFVPIRQLYVETALLAIVAAFYFSLAWTLRRDILAPLLTGITIGASVLTANLFAGIVLLVIALFIHARVHAYETPFINRATLIIVAASATFFIWPILAVAVAIETVDAWFALWWQAQLAFISGISSSDLYWIVENCIWFLWPLWPFALLGLYAFRKQLDRTHIKLPLWMFVGLFVLSLAGEVSGDRFMMMLTVPLSVLGAFGLLSARRSRENILDWFSATVFTLALIALWLYFFAWQTGMPPKMYKSIMNLAPGISSSFHGLLFVLCFVTFLVWLALVLWRMNHSQIVAWKGPWLAAAGITALSVTTVYLFEPVIDRARSFEPIVHETLTDYHASASAGDCLTAENIDPVKESMLVYYGLPLTKNNACRFVFTTDEAFADNLYDESSVLGRYSRPRDRERFVLFETGKE</sequence>
<keyword evidence="3" id="KW-1185">Reference proteome</keyword>
<name>A0ABS2GUW7_9BURK</name>
<comment type="caution">
    <text evidence="2">The sequence shown here is derived from an EMBL/GenBank/DDBJ whole genome shotgun (WGS) entry which is preliminary data.</text>
</comment>
<feature type="transmembrane region" description="Helical" evidence="1">
    <location>
        <begin position="196"/>
        <end position="227"/>
    </location>
</feature>
<evidence type="ECO:0008006" key="4">
    <source>
        <dbReference type="Google" id="ProtNLM"/>
    </source>
</evidence>
<dbReference type="RefSeq" id="WP_205050337.1">
    <property type="nucleotide sequence ID" value="NZ_JACJKX010000008.1"/>
</dbReference>
<feature type="transmembrane region" description="Helical" evidence="1">
    <location>
        <begin position="455"/>
        <end position="474"/>
    </location>
</feature>
<protein>
    <recommendedName>
        <fullName evidence="4">Glycosyltransferase</fullName>
    </recommendedName>
</protein>
<feature type="transmembrane region" description="Helical" evidence="1">
    <location>
        <begin position="418"/>
        <end position="443"/>
    </location>
</feature>
<proteinExistence type="predicted"/>